<dbReference type="AlphaFoldDB" id="A0A5K1JYW8"/>
<organism evidence="2">
    <name type="scientific">Ganoderma boninense</name>
    <dbReference type="NCBI Taxonomy" id="34458"/>
    <lineage>
        <taxon>Eukaryota</taxon>
        <taxon>Fungi</taxon>
        <taxon>Dikarya</taxon>
        <taxon>Basidiomycota</taxon>
        <taxon>Agaricomycotina</taxon>
        <taxon>Agaricomycetes</taxon>
        <taxon>Polyporales</taxon>
        <taxon>Polyporaceae</taxon>
        <taxon>Ganoderma</taxon>
    </lineage>
</organism>
<dbReference type="InterPro" id="IPR019416">
    <property type="entry name" value="NCBP3"/>
</dbReference>
<accession>A0A5K1JYW8</accession>
<feature type="region of interest" description="Disordered" evidence="1">
    <location>
        <begin position="258"/>
        <end position="278"/>
    </location>
</feature>
<feature type="compositionally biased region" description="Basic and acidic residues" evidence="1">
    <location>
        <begin position="316"/>
        <end position="349"/>
    </location>
</feature>
<dbReference type="GO" id="GO:0003729">
    <property type="term" value="F:mRNA binding"/>
    <property type="evidence" value="ECO:0007669"/>
    <property type="project" value="InterPro"/>
</dbReference>
<evidence type="ECO:0000313" key="2">
    <source>
        <dbReference type="EMBL" id="VWO98116.1"/>
    </source>
</evidence>
<proteinExistence type="predicted"/>
<dbReference type="GO" id="GO:0000340">
    <property type="term" value="F:RNA 7-methylguanosine cap binding"/>
    <property type="evidence" value="ECO:0007669"/>
    <property type="project" value="InterPro"/>
</dbReference>
<evidence type="ECO:0000256" key="1">
    <source>
        <dbReference type="SAM" id="MobiDB-lite"/>
    </source>
</evidence>
<feature type="region of interest" description="Disordered" evidence="1">
    <location>
        <begin position="1"/>
        <end position="23"/>
    </location>
</feature>
<dbReference type="PANTHER" id="PTHR16291">
    <property type="entry name" value="NUCLEAR CAP-BINDING PROTEIN SUBUNIT 3"/>
    <property type="match status" value="1"/>
</dbReference>
<name>A0A5K1JYW8_9APHY</name>
<feature type="compositionally biased region" description="Acidic residues" evidence="1">
    <location>
        <begin position="70"/>
        <end position="85"/>
    </location>
</feature>
<protein>
    <submittedName>
        <fullName evidence="2">KRR1 small subunit processome component (KRR-R motif-containing protein 1)</fullName>
    </submittedName>
</protein>
<feature type="region of interest" description="Disordered" evidence="1">
    <location>
        <begin position="59"/>
        <end position="87"/>
    </location>
</feature>
<sequence length="377" mass="42342">MDIYPDDPPPIVLPYDDDPIPTDELDLAAASTSFDPSDNGRSLADRIGHAKVYLLSDASKARSGKRRRDEDDEDAPKDEEMDEGESPYRENAILLHGSPISHLPTSNIFAYATHFDAHPLGLEWVDDTTCVLVFDSKTDARTAFRFLQKSLAEEPAIDDNSVTAKPIPVPIWPAEDRINAALEKSEGLKGILRMRWARADDVKKRGAKKQSEFYRKYGRNAGKTFEEGPPPPKRRRPQESITDAVTRAQLDEELDNFLAEDDDAPPPSPPSKMRSDYIGTDGRTLLERTSAMRAHSDDNSLASRLTSPLPRRARTRRDEDVSWEGEEKPGLHDRLSDPGLRHGRGNRDRTRGRRPPRQRATQEDLDAELEAFLAAKD</sequence>
<dbReference type="EMBL" id="LR726733">
    <property type="protein sequence ID" value="VWO98116.1"/>
    <property type="molecule type" value="Genomic_DNA"/>
</dbReference>
<feature type="region of interest" description="Disordered" evidence="1">
    <location>
        <begin position="292"/>
        <end position="366"/>
    </location>
</feature>
<dbReference type="Pfam" id="PF10309">
    <property type="entry name" value="NCBP3"/>
    <property type="match status" value="1"/>
</dbReference>
<dbReference type="GO" id="GO:0005634">
    <property type="term" value="C:nucleus"/>
    <property type="evidence" value="ECO:0007669"/>
    <property type="project" value="TreeGrafter"/>
</dbReference>
<feature type="compositionally biased region" description="Pro residues" evidence="1">
    <location>
        <begin position="1"/>
        <end position="12"/>
    </location>
</feature>
<dbReference type="PANTHER" id="PTHR16291:SF0">
    <property type="entry name" value="NUCLEAR CAP-BINDING PROTEIN SUBUNIT 3"/>
    <property type="match status" value="1"/>
</dbReference>
<gene>
    <name evidence="2" type="primary">Q4X132</name>
</gene>
<feature type="region of interest" description="Disordered" evidence="1">
    <location>
        <begin position="216"/>
        <end position="241"/>
    </location>
</feature>
<reference evidence="2" key="1">
    <citation type="submission" date="2019-10" db="EMBL/GenBank/DDBJ databases">
        <authorList>
            <person name="Nor Muhammad N."/>
        </authorList>
    </citation>
    <scope>NUCLEOTIDE SEQUENCE</scope>
</reference>